<dbReference type="Pfam" id="PF00010">
    <property type="entry name" value="HLH"/>
    <property type="match status" value="1"/>
</dbReference>
<dbReference type="FunFam" id="4.10.280.10:FF:000096">
    <property type="entry name" value="Basic helix-loop-helix (BHLH) DNA-binding superfamily protein"/>
    <property type="match status" value="1"/>
</dbReference>
<dbReference type="PANTHER" id="PTHR31945">
    <property type="entry name" value="TRANSCRIPTION FACTOR SCREAM2-RELATED"/>
    <property type="match status" value="1"/>
</dbReference>
<evidence type="ECO:0000256" key="5">
    <source>
        <dbReference type="ARBA" id="ARBA00023163"/>
    </source>
</evidence>
<comment type="subcellular location">
    <subcellularLocation>
        <location evidence="1">Nucleus</location>
    </subcellularLocation>
</comment>
<dbReference type="Gene3D" id="4.10.280.10">
    <property type="entry name" value="Helix-loop-helix DNA-binding domain"/>
    <property type="match status" value="1"/>
</dbReference>
<feature type="compositionally biased region" description="Basic and acidic residues" evidence="8">
    <location>
        <begin position="135"/>
        <end position="146"/>
    </location>
</feature>
<dbReference type="STRING" id="79200.A0A161ZQJ5"/>
<feature type="region of interest" description="Disordered" evidence="8">
    <location>
        <begin position="109"/>
        <end position="148"/>
    </location>
</feature>
<dbReference type="InterPro" id="IPR011598">
    <property type="entry name" value="bHLH_dom"/>
</dbReference>
<evidence type="ECO:0000256" key="3">
    <source>
        <dbReference type="ARBA" id="ARBA00023015"/>
    </source>
</evidence>
<evidence type="ECO:0000256" key="4">
    <source>
        <dbReference type="ARBA" id="ARBA00023125"/>
    </source>
</evidence>
<dbReference type="GO" id="GO:0005634">
    <property type="term" value="C:nucleus"/>
    <property type="evidence" value="ECO:0007669"/>
    <property type="project" value="UniProtKB-SubCell"/>
</dbReference>
<evidence type="ECO:0000259" key="9">
    <source>
        <dbReference type="PROSITE" id="PS50888"/>
    </source>
</evidence>
<evidence type="ECO:0000313" key="10">
    <source>
        <dbReference type="EMBL" id="KZM89872.1"/>
    </source>
</evidence>
<sequence length="329" mass="36750">MERTDSSGFPMAHVDEDSSLVDFMDEANIEQFIALIRVETADEPNVKFCHNFLDCDHINGCTNEQFDPGFGLPYDHFNDSAMTGFSDPGSLLNNSFPNNFDELKQLVQQEEDEAEEYSSGNMTTTTTSTQTKRSTKGDRSRTLISERRRRSRMKDKLYALRALVPNITKMDKASIVGDAALYVQELQMQAKKLKAEVASLESSLTGTDKQGGLHDNTQKKQVTNLYPVVKKILQIDVYQVEEKGYYVRVVSNKGHGVAASLYKALESFSTFTLQSSNLATLDHTLLFTFALNVRVGELDMNLPNLKLWVAGALLNQGFDFKTSPIGLAN</sequence>
<keyword evidence="7" id="KW-0175">Coiled coil</keyword>
<evidence type="ECO:0000256" key="8">
    <source>
        <dbReference type="SAM" id="MobiDB-lite"/>
    </source>
</evidence>
<feature type="compositionally biased region" description="Low complexity" evidence="8">
    <location>
        <begin position="123"/>
        <end position="132"/>
    </location>
</feature>
<evidence type="ECO:0000256" key="7">
    <source>
        <dbReference type="SAM" id="Coils"/>
    </source>
</evidence>
<dbReference type="SMART" id="SM00353">
    <property type="entry name" value="HLH"/>
    <property type="match status" value="1"/>
</dbReference>
<keyword evidence="3" id="KW-0805">Transcription regulation</keyword>
<dbReference type="EMBL" id="LNRQ01000006">
    <property type="protein sequence ID" value="KZM89872.1"/>
    <property type="molecule type" value="Genomic_DNA"/>
</dbReference>
<dbReference type="InterPro" id="IPR051358">
    <property type="entry name" value="TF_AMS/ICE1/BHLH6-like"/>
</dbReference>
<dbReference type="InterPro" id="IPR036638">
    <property type="entry name" value="HLH_DNA-bd_sf"/>
</dbReference>
<proteinExistence type="predicted"/>
<organism evidence="10">
    <name type="scientific">Daucus carota subsp. sativus</name>
    <name type="common">Carrot</name>
    <dbReference type="NCBI Taxonomy" id="79200"/>
    <lineage>
        <taxon>Eukaryota</taxon>
        <taxon>Viridiplantae</taxon>
        <taxon>Streptophyta</taxon>
        <taxon>Embryophyta</taxon>
        <taxon>Tracheophyta</taxon>
        <taxon>Spermatophyta</taxon>
        <taxon>Magnoliopsida</taxon>
        <taxon>eudicotyledons</taxon>
        <taxon>Gunneridae</taxon>
        <taxon>Pentapetalae</taxon>
        <taxon>asterids</taxon>
        <taxon>campanulids</taxon>
        <taxon>Apiales</taxon>
        <taxon>Apiaceae</taxon>
        <taxon>Apioideae</taxon>
        <taxon>Scandiceae</taxon>
        <taxon>Daucinae</taxon>
        <taxon>Daucus</taxon>
        <taxon>Daucus sect. Daucus</taxon>
    </lineage>
</organism>
<keyword evidence="6" id="KW-0539">Nucleus</keyword>
<reference evidence="11" key="2">
    <citation type="submission" date="2022-03" db="EMBL/GenBank/DDBJ databases">
        <title>Draft title - Genomic analysis of global carrot germplasm unveils the trajectory of domestication and the origin of high carotenoid orange carrot.</title>
        <authorList>
            <person name="Iorizzo M."/>
            <person name="Ellison S."/>
            <person name="Senalik D."/>
            <person name="Macko-Podgorni A."/>
            <person name="Grzebelus D."/>
            <person name="Bostan H."/>
            <person name="Rolling W."/>
            <person name="Curaba J."/>
            <person name="Simon P."/>
        </authorList>
    </citation>
    <scope>NUCLEOTIDE SEQUENCE</scope>
    <source>
        <tissue evidence="11">Leaf</tissue>
    </source>
</reference>
<name>A0A161ZQJ5_DAUCS</name>
<dbReference type="GO" id="GO:0046983">
    <property type="term" value="F:protein dimerization activity"/>
    <property type="evidence" value="ECO:0007669"/>
    <property type="project" value="InterPro"/>
</dbReference>
<evidence type="ECO:0000313" key="11">
    <source>
        <dbReference type="EMBL" id="WOH03880.1"/>
    </source>
</evidence>
<accession>A0A161ZQJ5</accession>
<dbReference type="PANTHER" id="PTHR31945:SF17">
    <property type="entry name" value="TRANSCRIPTION FACTOR FER-LIKE IRON DEFICIENCY-INDUCED TRANSCRIPTION FACTOR"/>
    <property type="match status" value="1"/>
</dbReference>
<evidence type="ECO:0000256" key="6">
    <source>
        <dbReference type="ARBA" id="ARBA00023242"/>
    </source>
</evidence>
<dbReference type="GO" id="GO:0003700">
    <property type="term" value="F:DNA-binding transcription factor activity"/>
    <property type="evidence" value="ECO:0007669"/>
    <property type="project" value="TreeGrafter"/>
</dbReference>
<keyword evidence="12" id="KW-1185">Reference proteome</keyword>
<dbReference type="OrthoDB" id="1886792at2759"/>
<comment type="subunit">
    <text evidence="2">Homodimer.</text>
</comment>
<dbReference type="SUPFAM" id="SSF47459">
    <property type="entry name" value="HLH, helix-loop-helix DNA-binding domain"/>
    <property type="match status" value="1"/>
</dbReference>
<evidence type="ECO:0000256" key="1">
    <source>
        <dbReference type="ARBA" id="ARBA00004123"/>
    </source>
</evidence>
<feature type="domain" description="BHLH" evidence="9">
    <location>
        <begin position="137"/>
        <end position="186"/>
    </location>
</feature>
<dbReference type="EMBL" id="CP093348">
    <property type="protein sequence ID" value="WOH03880.1"/>
    <property type="molecule type" value="Genomic_DNA"/>
</dbReference>
<dbReference type="OMA" id="QYANDEH"/>
<gene>
    <name evidence="10" type="ORF">DCAR_022765</name>
    <name evidence="11" type="ORF">DCAR_0623281</name>
</gene>
<dbReference type="GO" id="GO:0043565">
    <property type="term" value="F:sequence-specific DNA binding"/>
    <property type="evidence" value="ECO:0007669"/>
    <property type="project" value="TreeGrafter"/>
</dbReference>
<dbReference type="Proteomes" id="UP000077755">
    <property type="component" value="Chromosome 6"/>
</dbReference>
<evidence type="ECO:0000313" key="12">
    <source>
        <dbReference type="Proteomes" id="UP000077755"/>
    </source>
</evidence>
<protein>
    <recommendedName>
        <fullName evidence="9">BHLH domain-containing protein</fullName>
    </recommendedName>
</protein>
<reference evidence="10" key="1">
    <citation type="journal article" date="2016" name="Nat. Genet.">
        <title>A high-quality carrot genome assembly provides new insights into carotenoid accumulation and asterid genome evolution.</title>
        <authorList>
            <person name="Iorizzo M."/>
            <person name="Ellison S."/>
            <person name="Senalik D."/>
            <person name="Zeng P."/>
            <person name="Satapoomin P."/>
            <person name="Huang J."/>
            <person name="Bowman M."/>
            <person name="Iovene M."/>
            <person name="Sanseverino W."/>
            <person name="Cavagnaro P."/>
            <person name="Yildiz M."/>
            <person name="Macko-Podgorni A."/>
            <person name="Moranska E."/>
            <person name="Grzebelus E."/>
            <person name="Grzebelus D."/>
            <person name="Ashrafi H."/>
            <person name="Zheng Z."/>
            <person name="Cheng S."/>
            <person name="Spooner D."/>
            <person name="Van Deynze A."/>
            <person name="Simon P."/>
        </authorList>
    </citation>
    <scope>NUCLEOTIDE SEQUENCE [LARGE SCALE GENOMIC DNA]</scope>
    <source>
        <tissue evidence="10">Leaf</tissue>
    </source>
</reference>
<dbReference type="AlphaFoldDB" id="A0A161ZQJ5"/>
<feature type="coiled-coil region" evidence="7">
    <location>
        <begin position="183"/>
        <end position="210"/>
    </location>
</feature>
<evidence type="ECO:0000256" key="2">
    <source>
        <dbReference type="ARBA" id="ARBA00011738"/>
    </source>
</evidence>
<dbReference type="Gramene" id="KZM89872">
    <property type="protein sequence ID" value="KZM89872"/>
    <property type="gene ID" value="DCAR_022765"/>
</dbReference>
<keyword evidence="4" id="KW-0238">DNA-binding</keyword>
<keyword evidence="5" id="KW-0804">Transcription</keyword>
<dbReference type="PROSITE" id="PS50888">
    <property type="entry name" value="BHLH"/>
    <property type="match status" value="1"/>
</dbReference>